<feature type="binding site" evidence="5">
    <location>
        <position position="145"/>
    </location>
    <ligand>
        <name>AMP</name>
        <dbReference type="ChEBI" id="CHEBI:456215"/>
    </ligand>
</feature>
<feature type="binding site" evidence="5">
    <location>
        <position position="173"/>
    </location>
    <ligand>
        <name>ATP</name>
        <dbReference type="ChEBI" id="CHEBI:30616"/>
    </ligand>
</feature>
<dbReference type="NCBIfam" id="NF011100">
    <property type="entry name" value="PRK14527.1"/>
    <property type="match status" value="1"/>
</dbReference>
<keyword evidence="5 7" id="KW-0067">ATP-binding</keyword>
<dbReference type="EMBL" id="BONQ01000182">
    <property type="protein sequence ID" value="GIG52490.1"/>
    <property type="molecule type" value="Genomic_DNA"/>
</dbReference>
<feature type="region of interest" description="Disordered" evidence="8">
    <location>
        <begin position="193"/>
        <end position="216"/>
    </location>
</feature>
<dbReference type="InterPro" id="IPR027417">
    <property type="entry name" value="P-loop_NTPase"/>
</dbReference>
<evidence type="ECO:0000256" key="4">
    <source>
        <dbReference type="ARBA" id="ARBA00022777"/>
    </source>
</evidence>
<reference evidence="9" key="1">
    <citation type="submission" date="2021-01" db="EMBL/GenBank/DDBJ databases">
        <title>Whole genome shotgun sequence of Dactylosporangium siamense NBRC 106093.</title>
        <authorList>
            <person name="Komaki H."/>
            <person name="Tamura T."/>
        </authorList>
    </citation>
    <scope>NUCLEOTIDE SEQUENCE</scope>
    <source>
        <strain evidence="9">NBRC 106093</strain>
    </source>
</reference>
<dbReference type="RefSeq" id="WP_203854081.1">
    <property type="nucleotide sequence ID" value="NZ_BAAAVW010000039.1"/>
</dbReference>
<keyword evidence="10" id="KW-1185">Reference proteome</keyword>
<dbReference type="PANTHER" id="PTHR23359">
    <property type="entry name" value="NUCLEOTIDE KINASE"/>
    <property type="match status" value="1"/>
</dbReference>
<evidence type="ECO:0000256" key="8">
    <source>
        <dbReference type="SAM" id="MobiDB-lite"/>
    </source>
</evidence>
<keyword evidence="2 5" id="KW-0545">Nucleotide biosynthesis</keyword>
<keyword evidence="3 5" id="KW-0547">Nucleotide-binding</keyword>
<sequence>MRVLMVAPPGAGKGTQATVIANHFDIPHIATGDLLRDHVARDTELGRAVRAHLDRGELVPDAIITTMIREALVAARSAGGGYVLDGVPRTMQQARAIYEIGLELGMTADVALHLQADDEELLRRLRARAVVERRSDDTEDVMRHRLRVYYEVTHPIIAWYRQRGILISIDAMRPAKDVAHDIIDALEAKQRTMTRTEASEAPPTVAGEGWPVDRAT</sequence>
<evidence type="ECO:0000256" key="2">
    <source>
        <dbReference type="ARBA" id="ARBA00022727"/>
    </source>
</evidence>
<evidence type="ECO:0000256" key="7">
    <source>
        <dbReference type="RuleBase" id="RU003331"/>
    </source>
</evidence>
<dbReference type="SUPFAM" id="SSF52540">
    <property type="entry name" value="P-loop containing nucleoside triphosphate hydrolases"/>
    <property type="match status" value="1"/>
</dbReference>
<keyword evidence="5" id="KW-0963">Cytoplasm</keyword>
<gene>
    <name evidence="9" type="primary">adk_5</name>
    <name evidence="5" type="synonym">adk</name>
    <name evidence="9" type="ORF">Dsi01nite_105310</name>
</gene>
<comment type="domain">
    <text evidence="5">Consists of three domains, a large central CORE domain and two small peripheral domains, NMPbind and LID, which undergo movements during catalysis. The LID domain closes over the site of phosphoryl transfer upon ATP binding. Assembling and dissambling the active center during each catalytic cycle provides an effective means to prevent ATP hydrolysis.</text>
</comment>
<dbReference type="GO" id="GO:0005737">
    <property type="term" value="C:cytoplasm"/>
    <property type="evidence" value="ECO:0007669"/>
    <property type="project" value="UniProtKB-SubCell"/>
</dbReference>
<name>A0A919Q254_9ACTN</name>
<organism evidence="9 10">
    <name type="scientific">Dactylosporangium siamense</name>
    <dbReference type="NCBI Taxonomy" id="685454"/>
    <lineage>
        <taxon>Bacteria</taxon>
        <taxon>Bacillati</taxon>
        <taxon>Actinomycetota</taxon>
        <taxon>Actinomycetes</taxon>
        <taxon>Micromonosporales</taxon>
        <taxon>Micromonosporaceae</taxon>
        <taxon>Dactylosporangium</taxon>
    </lineage>
</organism>
<dbReference type="HAMAP" id="MF_00235">
    <property type="entry name" value="Adenylate_kinase_Adk"/>
    <property type="match status" value="1"/>
</dbReference>
<comment type="subcellular location">
    <subcellularLocation>
        <location evidence="5 7">Cytoplasm</location>
    </subcellularLocation>
</comment>
<feature type="binding site" evidence="5">
    <location>
        <begin position="57"/>
        <end position="59"/>
    </location>
    <ligand>
        <name>AMP</name>
        <dbReference type="ChEBI" id="CHEBI:456215"/>
    </ligand>
</feature>
<comment type="similarity">
    <text evidence="5 6">Belongs to the adenylate kinase family.</text>
</comment>
<dbReference type="Proteomes" id="UP000660611">
    <property type="component" value="Unassembled WGS sequence"/>
</dbReference>
<proteinExistence type="inferred from homology"/>
<evidence type="ECO:0000256" key="1">
    <source>
        <dbReference type="ARBA" id="ARBA00022679"/>
    </source>
</evidence>
<dbReference type="PRINTS" id="PR00094">
    <property type="entry name" value="ADENYLTKNASE"/>
</dbReference>
<dbReference type="NCBIfam" id="NF001381">
    <property type="entry name" value="PRK00279.1-3"/>
    <property type="match status" value="1"/>
</dbReference>
<keyword evidence="4 5" id="KW-0418">Kinase</keyword>
<dbReference type="InterPro" id="IPR000850">
    <property type="entry name" value="Adenylat/UMP-CMP_kin"/>
</dbReference>
<comment type="catalytic activity">
    <reaction evidence="5 7">
        <text>AMP + ATP = 2 ADP</text>
        <dbReference type="Rhea" id="RHEA:12973"/>
        <dbReference type="ChEBI" id="CHEBI:30616"/>
        <dbReference type="ChEBI" id="CHEBI:456215"/>
        <dbReference type="ChEBI" id="CHEBI:456216"/>
        <dbReference type="EC" id="2.7.4.3"/>
    </reaction>
</comment>
<dbReference type="Gene3D" id="3.40.50.300">
    <property type="entry name" value="P-loop containing nucleotide triphosphate hydrolases"/>
    <property type="match status" value="1"/>
</dbReference>
<dbReference type="GO" id="GO:0005524">
    <property type="term" value="F:ATP binding"/>
    <property type="evidence" value="ECO:0007669"/>
    <property type="project" value="UniProtKB-UniRule"/>
</dbReference>
<feature type="region of interest" description="NMP" evidence="5">
    <location>
        <begin position="30"/>
        <end position="59"/>
    </location>
</feature>
<evidence type="ECO:0000256" key="6">
    <source>
        <dbReference type="RuleBase" id="RU003330"/>
    </source>
</evidence>
<evidence type="ECO:0000256" key="5">
    <source>
        <dbReference type="HAMAP-Rule" id="MF_00235"/>
    </source>
</evidence>
<dbReference type="Pfam" id="PF00406">
    <property type="entry name" value="ADK"/>
    <property type="match status" value="1"/>
</dbReference>
<comment type="subunit">
    <text evidence="5 7">Monomer.</text>
</comment>
<feature type="binding site" evidence="5">
    <location>
        <begin position="10"/>
        <end position="15"/>
    </location>
    <ligand>
        <name>ATP</name>
        <dbReference type="ChEBI" id="CHEBI:30616"/>
    </ligand>
</feature>
<comment type="caution">
    <text evidence="5">Lacks conserved residue(s) required for the propagation of feature annotation.</text>
</comment>
<evidence type="ECO:0000313" key="9">
    <source>
        <dbReference type="EMBL" id="GIG52490.1"/>
    </source>
</evidence>
<evidence type="ECO:0000256" key="3">
    <source>
        <dbReference type="ARBA" id="ARBA00022741"/>
    </source>
</evidence>
<feature type="binding site" evidence="5">
    <location>
        <position position="36"/>
    </location>
    <ligand>
        <name>AMP</name>
        <dbReference type="ChEBI" id="CHEBI:456215"/>
    </ligand>
</feature>
<dbReference type="CDD" id="cd01428">
    <property type="entry name" value="ADK"/>
    <property type="match status" value="1"/>
</dbReference>
<comment type="pathway">
    <text evidence="5">Purine metabolism; AMP biosynthesis via salvage pathway; AMP from ADP: step 1/1.</text>
</comment>
<dbReference type="EC" id="2.7.4.3" evidence="5 7"/>
<feature type="binding site" evidence="5">
    <location>
        <position position="128"/>
    </location>
    <ligand>
        <name>ATP</name>
        <dbReference type="ChEBI" id="CHEBI:30616"/>
    </ligand>
</feature>
<evidence type="ECO:0000313" key="10">
    <source>
        <dbReference type="Proteomes" id="UP000660611"/>
    </source>
</evidence>
<dbReference type="GO" id="GO:0044209">
    <property type="term" value="P:AMP salvage"/>
    <property type="evidence" value="ECO:0007669"/>
    <property type="project" value="UniProtKB-UniRule"/>
</dbReference>
<feature type="binding site" evidence="5">
    <location>
        <position position="31"/>
    </location>
    <ligand>
        <name>AMP</name>
        <dbReference type="ChEBI" id="CHEBI:456215"/>
    </ligand>
</feature>
<dbReference type="AlphaFoldDB" id="A0A919Q254"/>
<protein>
    <recommendedName>
        <fullName evidence="5 7">Adenylate kinase</fullName>
        <shortName evidence="5">AK</shortName>
        <ecNumber evidence="5 7">2.7.4.3</ecNumber>
    </recommendedName>
    <alternativeName>
        <fullName evidence="5">ATP-AMP transphosphorylase</fullName>
    </alternativeName>
    <alternativeName>
        <fullName evidence="5">ATP:AMP phosphotransferase</fullName>
    </alternativeName>
    <alternativeName>
        <fullName evidence="5">Adenylate monophosphate kinase</fullName>
    </alternativeName>
</protein>
<comment type="function">
    <text evidence="5">Catalyzes the reversible transfer of the terminal phosphate group between ATP and AMP. Plays an important role in cellular energy homeostasis and in adenine nucleotide metabolism.</text>
</comment>
<dbReference type="GO" id="GO:0004017">
    <property type="term" value="F:AMP kinase activity"/>
    <property type="evidence" value="ECO:0007669"/>
    <property type="project" value="UniProtKB-UniRule"/>
</dbReference>
<feature type="binding site" evidence="5">
    <location>
        <position position="93"/>
    </location>
    <ligand>
        <name>AMP</name>
        <dbReference type="ChEBI" id="CHEBI:456215"/>
    </ligand>
</feature>
<comment type="caution">
    <text evidence="9">The sequence shown here is derived from an EMBL/GenBank/DDBJ whole genome shotgun (WGS) entry which is preliminary data.</text>
</comment>
<keyword evidence="1 5" id="KW-0808">Transferase</keyword>
<accession>A0A919Q254</accession>
<feature type="binding site" evidence="5">
    <location>
        <position position="134"/>
    </location>
    <ligand>
        <name>AMP</name>
        <dbReference type="ChEBI" id="CHEBI:456215"/>
    </ligand>
</feature>